<dbReference type="AlphaFoldDB" id="A0A1G8L2K3"/>
<name>A0A1G8L2K3_9BACI</name>
<sequence length="185" mass="20954">MKNEAQQSEILAGSILRIDLNGRVPEDNPLEDSYVFSYGHRNPQGLAWDENERLYSSEHGPSGHDEINRIEAGQNYGWLAITGDATNTAMQSPLFHSGNNTWAPSGISFHNGNLYVTGLRGNQLMRFNLEKEEMEIVFSGEGRLRDVYIENDNMYVITNNRDGRGTPGEQDDRLLHLKNFEVHTE</sequence>
<dbReference type="Gene3D" id="2.120.10.30">
    <property type="entry name" value="TolB, C-terminal domain"/>
    <property type="match status" value="1"/>
</dbReference>
<dbReference type="InterPro" id="IPR011041">
    <property type="entry name" value="Quinoprot_gluc/sorb_DH_b-prop"/>
</dbReference>
<keyword evidence="3" id="KW-1185">Reference proteome</keyword>
<protein>
    <submittedName>
        <fullName evidence="2">Glucose / Sorbosone dehydrogenase</fullName>
    </submittedName>
</protein>
<organism evidence="2 3">
    <name type="scientific">Alteribacillus bidgolensis</name>
    <dbReference type="NCBI Taxonomy" id="930129"/>
    <lineage>
        <taxon>Bacteria</taxon>
        <taxon>Bacillati</taxon>
        <taxon>Bacillota</taxon>
        <taxon>Bacilli</taxon>
        <taxon>Bacillales</taxon>
        <taxon>Bacillaceae</taxon>
        <taxon>Alteribacillus</taxon>
    </lineage>
</organism>
<dbReference type="SUPFAM" id="SSF50952">
    <property type="entry name" value="Soluble quinoprotein glucose dehydrogenase"/>
    <property type="match status" value="1"/>
</dbReference>
<dbReference type="PANTHER" id="PTHR19328:SF13">
    <property type="entry name" value="HIPL1 PROTEIN"/>
    <property type="match status" value="1"/>
</dbReference>
<dbReference type="EMBL" id="FNDU01000008">
    <property type="protein sequence ID" value="SDI49922.1"/>
    <property type="molecule type" value="Genomic_DNA"/>
</dbReference>
<evidence type="ECO:0000313" key="2">
    <source>
        <dbReference type="EMBL" id="SDI49922.1"/>
    </source>
</evidence>
<dbReference type="Proteomes" id="UP000199017">
    <property type="component" value="Unassembled WGS sequence"/>
</dbReference>
<dbReference type="STRING" id="930129.SAMN05216352_108125"/>
<proteinExistence type="predicted"/>
<feature type="domain" description="Glucose/Sorbosone dehydrogenase" evidence="1">
    <location>
        <begin position="3"/>
        <end position="164"/>
    </location>
</feature>
<evidence type="ECO:0000259" key="1">
    <source>
        <dbReference type="Pfam" id="PF07995"/>
    </source>
</evidence>
<gene>
    <name evidence="2" type="ORF">SAMN05216352_108125</name>
</gene>
<dbReference type="InterPro" id="IPR012938">
    <property type="entry name" value="Glc/Sorbosone_DH"/>
</dbReference>
<dbReference type="PANTHER" id="PTHR19328">
    <property type="entry name" value="HEDGEHOG-INTERACTING PROTEIN"/>
    <property type="match status" value="1"/>
</dbReference>
<accession>A0A1G8L2K3</accession>
<dbReference type="Pfam" id="PF07995">
    <property type="entry name" value="GSDH"/>
    <property type="match status" value="1"/>
</dbReference>
<evidence type="ECO:0000313" key="3">
    <source>
        <dbReference type="Proteomes" id="UP000199017"/>
    </source>
</evidence>
<dbReference type="InterPro" id="IPR011042">
    <property type="entry name" value="6-blade_b-propeller_TolB-like"/>
</dbReference>
<reference evidence="2 3" key="1">
    <citation type="submission" date="2016-10" db="EMBL/GenBank/DDBJ databases">
        <authorList>
            <person name="de Groot N.N."/>
        </authorList>
    </citation>
    <scope>NUCLEOTIDE SEQUENCE [LARGE SCALE GENOMIC DNA]</scope>
    <source>
        <strain evidence="3">P4B,CCM 7963,CECT 7998,DSM 25260,IBRC-M 10614,KCTC 13821</strain>
    </source>
</reference>